<organism evidence="1 2">
    <name type="scientific">Paenibacillus thermoaerophilus</name>
    <dbReference type="NCBI Taxonomy" id="1215385"/>
    <lineage>
        <taxon>Bacteria</taxon>
        <taxon>Bacillati</taxon>
        <taxon>Bacillota</taxon>
        <taxon>Bacilli</taxon>
        <taxon>Bacillales</taxon>
        <taxon>Paenibacillaceae</taxon>
        <taxon>Paenibacillus</taxon>
    </lineage>
</organism>
<dbReference type="Proteomes" id="UP001596528">
    <property type="component" value="Unassembled WGS sequence"/>
</dbReference>
<evidence type="ECO:0000313" key="1">
    <source>
        <dbReference type="EMBL" id="MFC7750406.1"/>
    </source>
</evidence>
<gene>
    <name evidence="1" type="ORF">ACFQWB_10775</name>
</gene>
<protein>
    <submittedName>
        <fullName evidence="1">Uncharacterized protein</fullName>
    </submittedName>
</protein>
<reference evidence="2" key="1">
    <citation type="journal article" date="2019" name="Int. J. Syst. Evol. Microbiol.">
        <title>The Global Catalogue of Microorganisms (GCM) 10K type strain sequencing project: providing services to taxonomists for standard genome sequencing and annotation.</title>
        <authorList>
            <consortium name="The Broad Institute Genomics Platform"/>
            <consortium name="The Broad Institute Genome Sequencing Center for Infectious Disease"/>
            <person name="Wu L."/>
            <person name="Ma J."/>
        </authorList>
    </citation>
    <scope>NUCLEOTIDE SEQUENCE [LARGE SCALE GENOMIC DNA]</scope>
    <source>
        <strain evidence="2">JCM 18657</strain>
    </source>
</reference>
<keyword evidence="2" id="KW-1185">Reference proteome</keyword>
<accession>A0ABW2V2M9</accession>
<comment type="caution">
    <text evidence="1">The sequence shown here is derived from an EMBL/GenBank/DDBJ whole genome shotgun (WGS) entry which is preliminary data.</text>
</comment>
<sequence length="99" mass="11481">MLPASHMDPNRRRIERLLDPSGSLTREDVVWLLDYVRQKMAEGLPHLQQLPQPRLLAHFQAYADIALWLVHRRSFHDQDAARLKRLLHDAAFGLLPGRG</sequence>
<evidence type="ECO:0000313" key="2">
    <source>
        <dbReference type="Proteomes" id="UP001596528"/>
    </source>
</evidence>
<name>A0ABW2V2M9_9BACL</name>
<dbReference type="RefSeq" id="WP_246067997.1">
    <property type="nucleotide sequence ID" value="NZ_JBHTGQ010000023.1"/>
</dbReference>
<dbReference type="EMBL" id="JBHTGQ010000023">
    <property type="protein sequence ID" value="MFC7750406.1"/>
    <property type="molecule type" value="Genomic_DNA"/>
</dbReference>
<proteinExistence type="predicted"/>